<dbReference type="STRING" id="6265.A0A0B2UMS7"/>
<keyword evidence="2" id="KW-0175">Coiled coil</keyword>
<dbReference type="Proteomes" id="UP000031036">
    <property type="component" value="Unassembled WGS sequence"/>
</dbReference>
<dbReference type="Pfam" id="PF18293">
    <property type="entry name" value="Caprin-1_dimer"/>
    <property type="match status" value="1"/>
</dbReference>
<evidence type="ECO:0000313" key="5">
    <source>
        <dbReference type="Proteomes" id="UP000031036"/>
    </source>
</evidence>
<keyword evidence="5" id="KW-1185">Reference proteome</keyword>
<dbReference type="InterPro" id="IPR041637">
    <property type="entry name" value="Caprin-1_dimer"/>
</dbReference>
<protein>
    <submittedName>
        <fullName evidence="4">Caprin-1</fullName>
    </submittedName>
</protein>
<dbReference type="PANTHER" id="PTHR22922:SF19">
    <property type="entry name" value="CAPRIN HOMOLOG"/>
    <property type="match status" value="1"/>
</dbReference>
<dbReference type="PANTHER" id="PTHR22922">
    <property type="entry name" value="GPI-ANCHORED PROTEIN P137"/>
    <property type="match status" value="1"/>
</dbReference>
<proteinExistence type="inferred from homology"/>
<evidence type="ECO:0000313" key="4">
    <source>
        <dbReference type="EMBL" id="KHN70604.1"/>
    </source>
</evidence>
<dbReference type="GO" id="GO:0005737">
    <property type="term" value="C:cytoplasm"/>
    <property type="evidence" value="ECO:0007669"/>
    <property type="project" value="TreeGrafter"/>
</dbReference>
<dbReference type="OrthoDB" id="10062814at2759"/>
<dbReference type="AlphaFoldDB" id="A0A0B2UMS7"/>
<dbReference type="GO" id="GO:0003723">
    <property type="term" value="F:RNA binding"/>
    <property type="evidence" value="ECO:0007669"/>
    <property type="project" value="TreeGrafter"/>
</dbReference>
<evidence type="ECO:0000256" key="2">
    <source>
        <dbReference type="SAM" id="Coils"/>
    </source>
</evidence>
<feature type="domain" description="Caprin-1 dimerization" evidence="3">
    <location>
        <begin position="124"/>
        <end position="240"/>
    </location>
</feature>
<feature type="coiled-coil region" evidence="2">
    <location>
        <begin position="96"/>
        <end position="123"/>
    </location>
</feature>
<comment type="caution">
    <text evidence="4">The sequence shown here is derived from an EMBL/GenBank/DDBJ whole genome shotgun (WGS) entry which is preliminary data.</text>
</comment>
<accession>A0A0B2UMS7</accession>
<sequence>MSNLMKKEIGGSERIAKSACVDRQNNNFAKDCSSDDETILNNPLLKIEVMFDRKIRNLEKRKQKLLQYGIQEKNGEQLTYDQKAAYSKLGEVFRQVEFCTEMRKAIEENAKRYQQALKRAHESDRKKREESERKKLAALMRYQELSNVLGNRLVRNAFERGSHSAINLSEKELKMVGDLYTMLNPSLDGVCDVESWLKKTDECASLAACILDASKETTVVQQHSGDEIKALLDKISGIEFAQLCKLLDEGKQKEEVKSVVEASVQTQADSVAPITLNNGVDECSVAEEVKSVVEASVQTQADSVAPITLNNGVDECSVAVAASPNESAELRAKPNVVENHDDVTSKAESKDTIKEVAAIAKTTNSPRTQQKLNSKSVIRGEYDRNNTHSGERLSVRFDNSATYRKRDRRHPWNENRFGTSYGYNSMQYRNFGANRQSSYSNYNSNEYVDDRIYKDDNYYGYYPTLPPFSASGPIANEPYYCFAYLSNFMNSQHFTDRYTAENSMPNQEDHVFMQDNLCTCPPYGFEISQPLTRMVNPVGMANMDMAYSSEPFTY</sequence>
<evidence type="ECO:0000259" key="3">
    <source>
        <dbReference type="Pfam" id="PF18293"/>
    </source>
</evidence>
<reference evidence="4 5" key="1">
    <citation type="submission" date="2014-11" db="EMBL/GenBank/DDBJ databases">
        <title>Genetic blueprint of the zoonotic pathogen Toxocara canis.</title>
        <authorList>
            <person name="Zhu X.-Q."/>
            <person name="Korhonen P.K."/>
            <person name="Cai H."/>
            <person name="Young N.D."/>
            <person name="Nejsum P."/>
            <person name="von Samson-Himmelstjerna G."/>
            <person name="Boag P.R."/>
            <person name="Tan P."/>
            <person name="Li Q."/>
            <person name="Min J."/>
            <person name="Yang Y."/>
            <person name="Wang X."/>
            <person name="Fang X."/>
            <person name="Hall R.S."/>
            <person name="Hofmann A."/>
            <person name="Sternberg P.W."/>
            <person name="Jex A.R."/>
            <person name="Gasser R.B."/>
        </authorList>
    </citation>
    <scope>NUCLEOTIDE SEQUENCE [LARGE SCALE GENOMIC DNA]</scope>
    <source>
        <strain evidence="4">PN_DK_2014</strain>
    </source>
</reference>
<name>A0A0B2UMS7_TOXCA</name>
<organism evidence="4 5">
    <name type="scientific">Toxocara canis</name>
    <name type="common">Canine roundworm</name>
    <dbReference type="NCBI Taxonomy" id="6265"/>
    <lineage>
        <taxon>Eukaryota</taxon>
        <taxon>Metazoa</taxon>
        <taxon>Ecdysozoa</taxon>
        <taxon>Nematoda</taxon>
        <taxon>Chromadorea</taxon>
        <taxon>Rhabditida</taxon>
        <taxon>Spirurina</taxon>
        <taxon>Ascaridomorpha</taxon>
        <taxon>Ascaridoidea</taxon>
        <taxon>Toxocaridae</taxon>
        <taxon>Toxocara</taxon>
    </lineage>
</organism>
<dbReference type="EMBL" id="JPKZ01022856">
    <property type="protein sequence ID" value="KHN70604.1"/>
    <property type="molecule type" value="Genomic_DNA"/>
</dbReference>
<gene>
    <name evidence="4" type="primary">CAPRIN1</name>
    <name evidence="4" type="ORF">Tcan_18001</name>
</gene>
<evidence type="ECO:0000256" key="1">
    <source>
        <dbReference type="ARBA" id="ARBA00007950"/>
    </source>
</evidence>
<dbReference type="InterPro" id="IPR028816">
    <property type="entry name" value="Caprin"/>
</dbReference>
<comment type="similarity">
    <text evidence="1">Belongs to the caprin family.</text>
</comment>